<protein>
    <submittedName>
        <fullName evidence="3">Uncharacterized protein</fullName>
    </submittedName>
</protein>
<dbReference type="HOGENOM" id="CLU_334336_0_0_1"/>
<dbReference type="eggNOG" id="ENOG502RNV6">
    <property type="taxonomic scope" value="Eukaryota"/>
</dbReference>
<dbReference type="Proteomes" id="UP000002058">
    <property type="component" value="Unassembled WGS sequence"/>
</dbReference>
<feature type="compositionally biased region" description="Polar residues" evidence="1">
    <location>
        <begin position="607"/>
        <end position="623"/>
    </location>
</feature>
<feature type="compositionally biased region" description="Basic and acidic residues" evidence="1">
    <location>
        <begin position="585"/>
        <end position="595"/>
    </location>
</feature>
<evidence type="ECO:0000313" key="3">
    <source>
        <dbReference type="EMBL" id="EEP80728.1"/>
    </source>
</evidence>
<dbReference type="OMA" id="WATYHET"/>
<dbReference type="OrthoDB" id="5372553at2759"/>
<dbReference type="VEuPathDB" id="FungiDB:UREG_05570"/>
<feature type="region of interest" description="Disordered" evidence="1">
    <location>
        <begin position="490"/>
        <end position="523"/>
    </location>
</feature>
<keyword evidence="4" id="KW-1185">Reference proteome</keyword>
<dbReference type="GeneID" id="8441076"/>
<proteinExistence type="predicted"/>
<feature type="compositionally biased region" description="Polar residues" evidence="1">
    <location>
        <begin position="755"/>
        <end position="775"/>
    </location>
</feature>
<evidence type="ECO:0000313" key="4">
    <source>
        <dbReference type="Proteomes" id="UP000002058"/>
    </source>
</evidence>
<name>C4JSY1_UNCRE</name>
<feature type="region of interest" description="Disordered" evidence="1">
    <location>
        <begin position="549"/>
        <end position="626"/>
    </location>
</feature>
<feature type="transmembrane region" description="Helical" evidence="2">
    <location>
        <begin position="155"/>
        <end position="175"/>
    </location>
</feature>
<feature type="compositionally biased region" description="Gly residues" evidence="1">
    <location>
        <begin position="131"/>
        <end position="142"/>
    </location>
</feature>
<evidence type="ECO:0000256" key="1">
    <source>
        <dbReference type="SAM" id="MobiDB-lite"/>
    </source>
</evidence>
<gene>
    <name evidence="3" type="ORF">UREG_05570</name>
</gene>
<dbReference type="EMBL" id="CH476617">
    <property type="protein sequence ID" value="EEP80728.1"/>
    <property type="molecule type" value="Genomic_DNA"/>
</dbReference>
<dbReference type="KEGG" id="ure:UREG_05570"/>
<keyword evidence="2" id="KW-0812">Transmembrane</keyword>
<feature type="compositionally biased region" description="Basic and acidic residues" evidence="1">
    <location>
        <begin position="111"/>
        <end position="121"/>
    </location>
</feature>
<reference evidence="4" key="1">
    <citation type="journal article" date="2009" name="Genome Res.">
        <title>Comparative genomic analyses of the human fungal pathogens Coccidioides and their relatives.</title>
        <authorList>
            <person name="Sharpton T.J."/>
            <person name="Stajich J.E."/>
            <person name="Rounsley S.D."/>
            <person name="Gardner M.J."/>
            <person name="Wortman J.R."/>
            <person name="Jordar V.S."/>
            <person name="Maiti R."/>
            <person name="Kodira C.D."/>
            <person name="Neafsey D.E."/>
            <person name="Zeng Q."/>
            <person name="Hung C.-Y."/>
            <person name="McMahan C."/>
            <person name="Muszewska A."/>
            <person name="Grynberg M."/>
            <person name="Mandel M.A."/>
            <person name="Kellner E.M."/>
            <person name="Barker B.M."/>
            <person name="Galgiani J.N."/>
            <person name="Orbach M.J."/>
            <person name="Kirkland T.N."/>
            <person name="Cole G.T."/>
            <person name="Henn M.R."/>
            <person name="Birren B.W."/>
            <person name="Taylor J.W."/>
        </authorList>
    </citation>
    <scope>NUCLEOTIDE SEQUENCE [LARGE SCALE GENOMIC DNA]</scope>
    <source>
        <strain evidence="4">UAMH 1704</strain>
    </source>
</reference>
<dbReference type="AlphaFoldDB" id="C4JSY1"/>
<accession>C4JSY1</accession>
<dbReference type="RefSeq" id="XP_002584881.1">
    <property type="nucleotide sequence ID" value="XM_002584835.1"/>
</dbReference>
<dbReference type="STRING" id="336963.C4JSY1"/>
<dbReference type="InParanoid" id="C4JSY1"/>
<feature type="region of interest" description="Disordered" evidence="1">
    <location>
        <begin position="110"/>
        <end position="142"/>
    </location>
</feature>
<feature type="region of interest" description="Disordered" evidence="1">
    <location>
        <begin position="191"/>
        <end position="294"/>
    </location>
</feature>
<sequence length="796" mass="87244">MNDSDDYERVSRLQILQMEDLGLARRDYLSTRDEGSKQRLSLRHLEAFRASNQEGTQSQRLAEENKDKLDAWKNAWKTIEGQGEGEDLAPIMEGQSHRYNLIQAIKNKGGQKYDTEPDTSVHPRGRRALGAPGGAGRGGGVMGARGRQQPMVQKSYVDAACCLIFVIALLTLVYARLAVAAKQRSKAAIIPPISGRPLDPARNINNPQSPPRRGGAKGRGAGRPMRPVTMRHRIPVTTLSSEQTRSGLGGVESCDDADTSDMAMDIEGDESSEAENLEAAEEKLVRGSLKSPTPERPILKALEVFGSPSARYGNQTDSLKQKVDKGFSSSLPQPRSPMKYREPATYDSDSDDDDESILLPGTESPTVVNDEPEPATSPQPSTIDMNRKDRIAAEQENASVVPRSSAVENQGENELSTAKQELAELEQTLSTGMLPVSVINVLKLRKKELEEIIFVKSTRPIGDAPSDIPAPREMFKKPFTAPARALPLPDEKAPVQREAPSAQIGMQARQTALEPTRELKTSRVDDAVRTSTFPMSNDETSIIGNHLLPGREGKSDPIIPPAFAQGNRRPRRAHLDANVPWPHRRNLDTPDKDDIPMEDTFVAENAKPSQPSTTRTSASQPRYGSQLKMRETPYLPQTAAAMQYAGQLSNMPLTNERPQLQVPVHTATPPTSTNAARTDSFPLRDSYQVRQRIDSVRVGNENNPPLETPQTRLATCTPNNPFFSRRGNENLSPVKQAGSKPGGLADSMWAPAPSAPQQGTFGKNVLNSGETFQRGSQRDNKPNTRGNDLMASRWAH</sequence>
<organism evidence="3 4">
    <name type="scientific">Uncinocarpus reesii (strain UAMH 1704)</name>
    <dbReference type="NCBI Taxonomy" id="336963"/>
    <lineage>
        <taxon>Eukaryota</taxon>
        <taxon>Fungi</taxon>
        <taxon>Dikarya</taxon>
        <taxon>Ascomycota</taxon>
        <taxon>Pezizomycotina</taxon>
        <taxon>Eurotiomycetes</taxon>
        <taxon>Eurotiomycetidae</taxon>
        <taxon>Onygenales</taxon>
        <taxon>Onygenaceae</taxon>
        <taxon>Uncinocarpus</taxon>
    </lineage>
</organism>
<feature type="compositionally biased region" description="Polar residues" evidence="1">
    <location>
        <begin position="237"/>
        <end position="246"/>
    </location>
</feature>
<evidence type="ECO:0000256" key="2">
    <source>
        <dbReference type="SAM" id="Phobius"/>
    </source>
</evidence>
<keyword evidence="2" id="KW-1133">Transmembrane helix</keyword>
<feature type="region of interest" description="Disordered" evidence="1">
    <location>
        <begin position="308"/>
        <end position="415"/>
    </location>
</feature>
<keyword evidence="2" id="KW-0472">Membrane</keyword>
<feature type="compositionally biased region" description="Polar residues" evidence="1">
    <location>
        <begin position="406"/>
        <end position="415"/>
    </location>
</feature>
<feature type="compositionally biased region" description="Acidic residues" evidence="1">
    <location>
        <begin position="253"/>
        <end position="279"/>
    </location>
</feature>
<feature type="region of interest" description="Disordered" evidence="1">
    <location>
        <begin position="723"/>
        <end position="796"/>
    </location>
</feature>